<evidence type="ECO:0000256" key="1">
    <source>
        <dbReference type="ARBA" id="ARBA00022729"/>
    </source>
</evidence>
<dbReference type="Pfam" id="PF11611">
    <property type="entry name" value="DUF4352"/>
    <property type="match status" value="1"/>
</dbReference>
<keyword evidence="6" id="KW-1185">Reference proteome</keyword>
<dbReference type="RefSeq" id="WP_259314920.1">
    <property type="nucleotide sequence ID" value="NZ_CP087164.1"/>
</dbReference>
<feature type="signal peptide" evidence="3">
    <location>
        <begin position="1"/>
        <end position="17"/>
    </location>
</feature>
<reference evidence="5" key="1">
    <citation type="journal article" date="2022" name="Int. J. Syst. Evol. Microbiol.">
        <title>Pseudomonas aegrilactucae sp. nov. and Pseudomonas morbosilactucae sp. nov., pathogens causing bacterial rot of lettuce in Japan.</title>
        <authorList>
            <person name="Sawada H."/>
            <person name="Fujikawa T."/>
            <person name="Satou M."/>
        </authorList>
    </citation>
    <scope>NUCLEOTIDE SEQUENCE</scope>
    <source>
        <strain evidence="5">0166_1</strain>
    </source>
</reference>
<evidence type="ECO:0000256" key="3">
    <source>
        <dbReference type="SAM" id="SignalP"/>
    </source>
</evidence>
<dbReference type="EMBL" id="CP087164">
    <property type="protein sequence ID" value="UGS35243.1"/>
    <property type="molecule type" value="Genomic_DNA"/>
</dbReference>
<evidence type="ECO:0000313" key="6">
    <source>
        <dbReference type="Proteomes" id="UP001162834"/>
    </source>
</evidence>
<sequence>MLRLFAALAAFALLAFAGCGTTDDSSSGGSTGSGESGAKSESDGCGFKATDDCTPHVGADGKVRVDAIVWNLESARTTNTIGEQQYGLGAKADGVFVVVKLKATSKKDESATLSDNVIKLEVNGNTYDPDSDGSIAAIGAGDEPFFLETLNPDSTEKGTVVFDVPKKVLNDKPELRFGELGFGDTHAYIALPQI</sequence>
<proteinExistence type="predicted"/>
<dbReference type="KEGG" id="sbae:DSM104329_01629"/>
<name>A0A9E6XW65_9ACTN</name>
<keyword evidence="1 3" id="KW-0732">Signal</keyword>
<feature type="region of interest" description="Disordered" evidence="2">
    <location>
        <begin position="22"/>
        <end position="44"/>
    </location>
</feature>
<evidence type="ECO:0000259" key="4">
    <source>
        <dbReference type="Pfam" id="PF11611"/>
    </source>
</evidence>
<feature type="domain" description="DUF4352" evidence="4">
    <location>
        <begin position="88"/>
        <end position="182"/>
    </location>
</feature>
<evidence type="ECO:0000256" key="2">
    <source>
        <dbReference type="SAM" id="MobiDB-lite"/>
    </source>
</evidence>
<dbReference type="Gene3D" id="2.60.40.1240">
    <property type="match status" value="1"/>
</dbReference>
<evidence type="ECO:0000313" key="5">
    <source>
        <dbReference type="EMBL" id="UGS35243.1"/>
    </source>
</evidence>
<feature type="chain" id="PRO_5038440539" description="DUF4352 domain-containing protein" evidence="3">
    <location>
        <begin position="18"/>
        <end position="194"/>
    </location>
</feature>
<dbReference type="InterPro" id="IPR029050">
    <property type="entry name" value="Immunoprotect_excell_Ig-like"/>
</dbReference>
<organism evidence="5 6">
    <name type="scientific">Capillimicrobium parvum</name>
    <dbReference type="NCBI Taxonomy" id="2884022"/>
    <lineage>
        <taxon>Bacteria</taxon>
        <taxon>Bacillati</taxon>
        <taxon>Actinomycetota</taxon>
        <taxon>Thermoleophilia</taxon>
        <taxon>Solirubrobacterales</taxon>
        <taxon>Capillimicrobiaceae</taxon>
        <taxon>Capillimicrobium</taxon>
    </lineage>
</organism>
<dbReference type="InterPro" id="IPR029051">
    <property type="entry name" value="DUF4352"/>
</dbReference>
<protein>
    <recommendedName>
        <fullName evidence="4">DUF4352 domain-containing protein</fullName>
    </recommendedName>
</protein>
<dbReference type="Proteomes" id="UP001162834">
    <property type="component" value="Chromosome"/>
</dbReference>
<dbReference type="PROSITE" id="PS51257">
    <property type="entry name" value="PROKAR_LIPOPROTEIN"/>
    <property type="match status" value="1"/>
</dbReference>
<dbReference type="AlphaFoldDB" id="A0A9E6XW65"/>
<gene>
    <name evidence="5" type="ORF">DSM104329_01629</name>
</gene>
<accession>A0A9E6XW65</accession>